<comment type="function">
    <text evidence="7">Acts as a ribosome collision sensor, splitting the ribosome into its 2 subunits. Detects stalled/collided 70S ribosomes which it binds and splits by an ATP-hydrolysis driven conformational change. Acts upstream of the ribosome quality control system (RQC), a ribosome-associated complex that mediates the extraction of incompletely synthesized nascent chains from stalled ribosomes and their subsequent degradation. Probably generates substrates for RQC.</text>
</comment>
<dbReference type="PANTHER" id="PTHR48466">
    <property type="entry name" value="OS10G0509000 PROTEIN-RELATED"/>
    <property type="match status" value="1"/>
</dbReference>
<comment type="similarity">
    <text evidence="7">Belongs to the DNA mismatch repair MutS family. MutS2 subfamily.</text>
</comment>
<evidence type="ECO:0000256" key="1">
    <source>
        <dbReference type="ARBA" id="ARBA00022730"/>
    </source>
</evidence>
<dbReference type="SUPFAM" id="SSF160443">
    <property type="entry name" value="SMR domain-like"/>
    <property type="match status" value="1"/>
</dbReference>
<dbReference type="Pfam" id="PF01713">
    <property type="entry name" value="Smr"/>
    <property type="match status" value="1"/>
</dbReference>
<evidence type="ECO:0000256" key="4">
    <source>
        <dbReference type="ARBA" id="ARBA00022840"/>
    </source>
</evidence>
<dbReference type="SUPFAM" id="SSF48334">
    <property type="entry name" value="DNA repair protein MutS, domain III"/>
    <property type="match status" value="1"/>
</dbReference>
<dbReference type="GO" id="GO:0006298">
    <property type="term" value="P:mismatch repair"/>
    <property type="evidence" value="ECO:0007669"/>
    <property type="project" value="InterPro"/>
</dbReference>
<evidence type="ECO:0000256" key="7">
    <source>
        <dbReference type="HAMAP-Rule" id="MF_00092"/>
    </source>
</evidence>
<comment type="function">
    <text evidence="7">Endonuclease that is involved in the suppression of homologous recombination and thus may have a key role in the control of bacterial genetic diversity.</text>
</comment>
<dbReference type="EC" id="3.6.4.-" evidence="7"/>
<dbReference type="InterPro" id="IPR000432">
    <property type="entry name" value="DNA_mismatch_repair_MutS_C"/>
</dbReference>
<dbReference type="GO" id="GO:0045910">
    <property type="term" value="P:negative regulation of DNA recombination"/>
    <property type="evidence" value="ECO:0007669"/>
    <property type="project" value="InterPro"/>
</dbReference>
<dbReference type="PROSITE" id="PS00486">
    <property type="entry name" value="DNA_MISMATCH_REPAIR_2"/>
    <property type="match status" value="1"/>
</dbReference>
<dbReference type="InterPro" id="IPR045076">
    <property type="entry name" value="MutS"/>
</dbReference>
<dbReference type="FunFam" id="3.40.50.300:FF:000830">
    <property type="entry name" value="Endonuclease MutS2"/>
    <property type="match status" value="1"/>
</dbReference>
<feature type="domain" description="Smr" evidence="10">
    <location>
        <begin position="754"/>
        <end position="829"/>
    </location>
</feature>
<dbReference type="Proteomes" id="UP000184079">
    <property type="component" value="Unassembled WGS sequence"/>
</dbReference>
<evidence type="ECO:0000313" key="11">
    <source>
        <dbReference type="EMBL" id="SHH70195.1"/>
    </source>
</evidence>
<name>A0A1M5V4Q0_9BACI</name>
<dbReference type="GO" id="GO:0019843">
    <property type="term" value="F:rRNA binding"/>
    <property type="evidence" value="ECO:0007669"/>
    <property type="project" value="UniProtKB-UniRule"/>
</dbReference>
<dbReference type="InterPro" id="IPR036063">
    <property type="entry name" value="Smr_dom_sf"/>
</dbReference>
<dbReference type="GO" id="GO:0005524">
    <property type="term" value="F:ATP binding"/>
    <property type="evidence" value="ECO:0007669"/>
    <property type="project" value="UniProtKB-UniRule"/>
</dbReference>
<dbReference type="PIRSF" id="PIRSF005814">
    <property type="entry name" value="MutS_YshD"/>
    <property type="match status" value="1"/>
</dbReference>
<evidence type="ECO:0000256" key="8">
    <source>
        <dbReference type="SAM" id="Coils"/>
    </source>
</evidence>
<reference evidence="12" key="1">
    <citation type="submission" date="2016-11" db="EMBL/GenBank/DDBJ databases">
        <authorList>
            <person name="Varghese N."/>
            <person name="Submissions S."/>
        </authorList>
    </citation>
    <scope>NUCLEOTIDE SEQUENCE [LARGE SCALE GENOMIC DNA]</scope>
    <source>
        <strain evidence="12">CGMCC 1.6496</strain>
    </source>
</reference>
<dbReference type="SMART" id="SM00463">
    <property type="entry name" value="SMR"/>
    <property type="match status" value="1"/>
</dbReference>
<dbReference type="Pfam" id="PF00488">
    <property type="entry name" value="MutS_V"/>
    <property type="match status" value="1"/>
</dbReference>
<feature type="coiled-coil region" evidence="8">
    <location>
        <begin position="606"/>
        <end position="644"/>
    </location>
</feature>
<dbReference type="InterPro" id="IPR005747">
    <property type="entry name" value="MutS2"/>
</dbReference>
<dbReference type="SMART" id="SM00534">
    <property type="entry name" value="MUTSac"/>
    <property type="match status" value="1"/>
</dbReference>
<keyword evidence="7" id="KW-0540">Nuclease</keyword>
<dbReference type="AlphaFoldDB" id="A0A1M5V4Q0"/>
<keyword evidence="7" id="KW-0255">Endonuclease</keyword>
<evidence type="ECO:0000313" key="12">
    <source>
        <dbReference type="Proteomes" id="UP000184079"/>
    </source>
</evidence>
<dbReference type="GO" id="GO:0004519">
    <property type="term" value="F:endonuclease activity"/>
    <property type="evidence" value="ECO:0007669"/>
    <property type="project" value="UniProtKB-UniRule"/>
</dbReference>
<proteinExistence type="inferred from homology"/>
<evidence type="ECO:0000256" key="3">
    <source>
        <dbReference type="ARBA" id="ARBA00022801"/>
    </source>
</evidence>
<feature type="binding site" evidence="7">
    <location>
        <begin position="379"/>
        <end position="386"/>
    </location>
    <ligand>
        <name>ATP</name>
        <dbReference type="ChEBI" id="CHEBI:30616"/>
    </ligand>
</feature>
<dbReference type="NCBIfam" id="TIGR01069">
    <property type="entry name" value="mutS2"/>
    <property type="match status" value="1"/>
</dbReference>
<keyword evidence="2 7" id="KW-0547">Nucleotide-binding</keyword>
<evidence type="ECO:0000256" key="5">
    <source>
        <dbReference type="ARBA" id="ARBA00022884"/>
    </source>
</evidence>
<dbReference type="Gene3D" id="3.40.50.300">
    <property type="entry name" value="P-loop containing nucleotide triphosphate hydrolases"/>
    <property type="match status" value="1"/>
</dbReference>
<dbReference type="CDD" id="cd03280">
    <property type="entry name" value="ABC_MutS2"/>
    <property type="match status" value="1"/>
</dbReference>
<sequence length="829" mass="93397">MLILTEINNDRSYRYISVYGVQPEDRKSKNRGYQEAPIYLEQPVKGVIDMNERMLRVLEFDKIIEQVTNYAATSIGKQALQQAHPSTDMKTVVRLQDETDEATHIERLNKTLPLGGIFDIRPSLKRVSIGGVLSAGECIEVSSTIYGARMAKDFVDRLEEDVPILSGMAKEVSPLRQLEQAINRCINDDGHMLDSASEKLRGIRSSIRTLESRVREKLSNFTKTHSNKLSDAIITIRNDRYVLPVKQEYRSAIGGIVHDQSASGQTLFMEPKAVVDINNQLQEAFVNEKREMDRILVSLSNLIAEEVNALEHNVHILGKMDVIFARAKYGQAIKGTKPIMNDRGFIKMNQARHPLIDSQDVVANDIELGNDYTAIVITGPNTGGKTVTLKMVGLCCLMAQSGLQIPALDGCELAVFSHVFADIGDEQSIEQNLSTFSSHMTTIVDILKYIDEKTLVLFDELGAGTDPQEGAALAMAILDEVIERQARVIATTHYPELKAYGFNRRQVLNASVEFDIETLRPTYRLLLGIPGRSNAFDISRRLGLSAAIINHAKSYVGMDSKNVENMIASLEQSQLKAEKDYEQAHDLLQQAENFYEDVKNMWHEWQEKKDKLYRKAEEKADKAIQKAREEAELIVQEIRNMRSEAEWKEHEWIEAKKMLDDAKPELSAKQDTSTPSKKREEKVLEPGDDIKLLTINQKGTVLERISNHEYLVQVGIMKVKVNRKDLHYMSKTKEKYEQPITTIKGSNYHVKTELDLRGERLEDALLKLEKYVDDALLAGYPRVSIIHGKGTGALRKGVQQFVQQHPRIVDSRPGEAGEGGSGITVINLK</sequence>
<keyword evidence="5 7" id="KW-0694">RNA-binding</keyword>
<evidence type="ECO:0000256" key="2">
    <source>
        <dbReference type="ARBA" id="ARBA00022741"/>
    </source>
</evidence>
<dbReference type="EC" id="3.1.-.-" evidence="7"/>
<dbReference type="InterPro" id="IPR007696">
    <property type="entry name" value="DNA_mismatch_repair_MutS_core"/>
</dbReference>
<dbReference type="Gene3D" id="3.30.1370.110">
    <property type="match status" value="1"/>
</dbReference>
<evidence type="ECO:0000259" key="10">
    <source>
        <dbReference type="PROSITE" id="PS50828"/>
    </source>
</evidence>
<comment type="subunit">
    <text evidence="7">Homodimer. Binds to stalled ribosomes, contacting rRNA.</text>
</comment>
<dbReference type="GO" id="GO:0030983">
    <property type="term" value="F:mismatched DNA binding"/>
    <property type="evidence" value="ECO:0007669"/>
    <property type="project" value="InterPro"/>
</dbReference>
<keyword evidence="6 7" id="KW-0238">DNA-binding</keyword>
<dbReference type="InterPro" id="IPR046893">
    <property type="entry name" value="MSSS"/>
</dbReference>
<keyword evidence="8" id="KW-0175">Coiled coil</keyword>
<keyword evidence="1 7" id="KW-0699">rRNA-binding</keyword>
<gene>
    <name evidence="7" type="primary">mutS2</name>
    <name evidence="7" type="synonym">rqcU</name>
    <name evidence="11" type="ORF">SAMN05421807_111117</name>
</gene>
<dbReference type="SMART" id="SM00533">
    <property type="entry name" value="MUTSd"/>
    <property type="match status" value="1"/>
</dbReference>
<dbReference type="Pfam" id="PF20297">
    <property type="entry name" value="MSSS"/>
    <property type="match status" value="1"/>
</dbReference>
<dbReference type="InterPro" id="IPR027417">
    <property type="entry name" value="P-loop_NTPase"/>
</dbReference>
<keyword evidence="4 7" id="KW-0067">ATP-binding</keyword>
<accession>A0A1M5V4Q0</accession>
<dbReference type="GO" id="GO:0140664">
    <property type="term" value="F:ATP-dependent DNA damage sensor activity"/>
    <property type="evidence" value="ECO:0007669"/>
    <property type="project" value="InterPro"/>
</dbReference>
<evidence type="ECO:0000256" key="9">
    <source>
        <dbReference type="SAM" id="MobiDB-lite"/>
    </source>
</evidence>
<dbReference type="PROSITE" id="PS50828">
    <property type="entry name" value="SMR"/>
    <property type="match status" value="1"/>
</dbReference>
<dbReference type="GO" id="GO:0072344">
    <property type="term" value="P:rescue of stalled ribosome"/>
    <property type="evidence" value="ECO:0007669"/>
    <property type="project" value="UniProtKB-UniRule"/>
</dbReference>
<dbReference type="GO" id="GO:0016887">
    <property type="term" value="F:ATP hydrolysis activity"/>
    <property type="evidence" value="ECO:0007669"/>
    <property type="project" value="InterPro"/>
</dbReference>
<dbReference type="PANTHER" id="PTHR48466:SF2">
    <property type="entry name" value="OS10G0509000 PROTEIN"/>
    <property type="match status" value="1"/>
</dbReference>
<dbReference type="InterPro" id="IPR002625">
    <property type="entry name" value="Smr_dom"/>
</dbReference>
<keyword evidence="12" id="KW-1185">Reference proteome</keyword>
<dbReference type="SUPFAM" id="SSF52540">
    <property type="entry name" value="P-loop containing nucleoside triphosphate hydrolases"/>
    <property type="match status" value="1"/>
</dbReference>
<dbReference type="HAMAP" id="MF_00092">
    <property type="entry name" value="MutS2"/>
    <property type="match status" value="1"/>
</dbReference>
<evidence type="ECO:0000256" key="6">
    <source>
        <dbReference type="ARBA" id="ARBA00023125"/>
    </source>
</evidence>
<organism evidence="11 12">
    <name type="scientific">Virgibacillus chiguensis</name>
    <dbReference type="NCBI Taxonomy" id="411959"/>
    <lineage>
        <taxon>Bacteria</taxon>
        <taxon>Bacillati</taxon>
        <taxon>Bacillota</taxon>
        <taxon>Bacilli</taxon>
        <taxon>Bacillales</taxon>
        <taxon>Bacillaceae</taxon>
        <taxon>Virgibacillus</taxon>
    </lineage>
</organism>
<feature type="region of interest" description="Disordered" evidence="9">
    <location>
        <begin position="663"/>
        <end position="682"/>
    </location>
</feature>
<dbReference type="EMBL" id="FQXD01000011">
    <property type="protein sequence ID" value="SHH70195.1"/>
    <property type="molecule type" value="Genomic_DNA"/>
</dbReference>
<dbReference type="InterPro" id="IPR036187">
    <property type="entry name" value="DNA_mismatch_repair_MutS_sf"/>
</dbReference>
<keyword evidence="3 7" id="KW-0378">Hydrolase</keyword>
<protein>
    <recommendedName>
        <fullName evidence="7">Endonuclease MutS2</fullName>
        <ecNumber evidence="7">3.1.-.-</ecNumber>
    </recommendedName>
    <alternativeName>
        <fullName evidence="7">Ribosome-associated protein quality control-upstream factor</fullName>
        <shortName evidence="7">RQC-upstream factor</shortName>
        <shortName evidence="7">RqcU</shortName>
        <ecNumber evidence="7">3.6.4.-</ecNumber>
    </alternativeName>
</protein>
<dbReference type="GO" id="GO:0043023">
    <property type="term" value="F:ribosomal large subunit binding"/>
    <property type="evidence" value="ECO:0007669"/>
    <property type="project" value="UniProtKB-UniRule"/>
</dbReference>